<evidence type="ECO:0000313" key="1">
    <source>
        <dbReference type="EMBL" id="OYQ24671.1"/>
    </source>
</evidence>
<dbReference type="AlphaFoldDB" id="A0A255Y682"/>
<evidence type="ECO:0008006" key="3">
    <source>
        <dbReference type="Google" id="ProtNLM"/>
    </source>
</evidence>
<name>A0A255Y682_9SPHN</name>
<evidence type="ECO:0000313" key="2">
    <source>
        <dbReference type="Proteomes" id="UP000216991"/>
    </source>
</evidence>
<dbReference type="Proteomes" id="UP000216991">
    <property type="component" value="Unassembled WGS sequence"/>
</dbReference>
<sequence length="62" mass="7110">MFKFNPENPAPFTDEIVLYVRRRLAEGWFQHVIAAELGWNQGRVSEINTGKRGVGVQQQLPL</sequence>
<keyword evidence="2" id="KW-1185">Reference proteome</keyword>
<reference evidence="1 2" key="1">
    <citation type="submission" date="2017-07" db="EMBL/GenBank/DDBJ databases">
        <title>Sandarakinorhabdus cyanobacteriorum sp. nov., a novel bacterium isolated from cyanobacterial aggregates in a eutrophic lake.</title>
        <authorList>
            <person name="Cai H."/>
        </authorList>
    </citation>
    <scope>NUCLEOTIDE SEQUENCE [LARGE SCALE GENOMIC DNA]</scope>
    <source>
        <strain evidence="1 2">TH057</strain>
    </source>
</reference>
<proteinExistence type="predicted"/>
<dbReference type="OrthoDB" id="7869995at2"/>
<gene>
    <name evidence="1" type="ORF">CHU93_15005</name>
</gene>
<dbReference type="EMBL" id="NOXT01000124">
    <property type="protein sequence ID" value="OYQ24671.1"/>
    <property type="molecule type" value="Genomic_DNA"/>
</dbReference>
<comment type="caution">
    <text evidence="1">The sequence shown here is derived from an EMBL/GenBank/DDBJ whole genome shotgun (WGS) entry which is preliminary data.</text>
</comment>
<organism evidence="1 2">
    <name type="scientific">Sandarakinorhabdus cyanobacteriorum</name>
    <dbReference type="NCBI Taxonomy" id="1981098"/>
    <lineage>
        <taxon>Bacteria</taxon>
        <taxon>Pseudomonadati</taxon>
        <taxon>Pseudomonadota</taxon>
        <taxon>Alphaproteobacteria</taxon>
        <taxon>Sphingomonadales</taxon>
        <taxon>Sphingosinicellaceae</taxon>
        <taxon>Sandarakinorhabdus</taxon>
    </lineage>
</organism>
<accession>A0A255Y682</accession>
<dbReference type="RefSeq" id="WP_094474969.1">
    <property type="nucleotide sequence ID" value="NZ_NOXT01000124.1"/>
</dbReference>
<protein>
    <recommendedName>
        <fullName evidence="3">XRE family transcriptional regulator</fullName>
    </recommendedName>
</protein>